<comment type="pathway">
    <text evidence="13 20">Purine metabolism; XMP biosynthesis via de novo pathway; XMP from IMP: step 1/1.</text>
</comment>
<comment type="similarity">
    <text evidence="2 13 19">Belongs to the IMPDH/GMPR family.</text>
</comment>
<dbReference type="RefSeq" id="WP_110548595.1">
    <property type="nucleotide sequence ID" value="NZ_AP014610.1"/>
</dbReference>
<feature type="active site" description="Thioimidate intermediate" evidence="13 14">
    <location>
        <position position="307"/>
    </location>
</feature>
<feature type="binding site" evidence="13 15">
    <location>
        <begin position="387"/>
        <end position="391"/>
    </location>
    <ligand>
        <name>IMP</name>
        <dbReference type="ChEBI" id="CHEBI:58053"/>
    </ligand>
</feature>
<dbReference type="Gene3D" id="3.20.20.70">
    <property type="entry name" value="Aldolase class I"/>
    <property type="match status" value="1"/>
</dbReference>
<evidence type="ECO:0000256" key="3">
    <source>
        <dbReference type="ARBA" id="ARBA00011881"/>
    </source>
</evidence>
<dbReference type="InterPro" id="IPR046342">
    <property type="entry name" value="CBS_dom_sf"/>
</dbReference>
<evidence type="ECO:0000256" key="11">
    <source>
        <dbReference type="ARBA" id="ARBA00023122"/>
    </source>
</evidence>
<dbReference type="GeneID" id="66556616"/>
<dbReference type="AlphaFoldDB" id="A0AAD1FRS9"/>
<evidence type="ECO:0000256" key="7">
    <source>
        <dbReference type="ARBA" id="ARBA00022755"/>
    </source>
</evidence>
<feature type="binding site" evidence="13">
    <location>
        <position position="470"/>
    </location>
    <ligand>
        <name>K(+)</name>
        <dbReference type="ChEBI" id="CHEBI:29103"/>
        <note>ligand shared between two tetrameric partners</note>
    </ligand>
</feature>
<evidence type="ECO:0000313" key="23">
    <source>
        <dbReference type="Proteomes" id="UP000262607"/>
    </source>
</evidence>
<dbReference type="SUPFAM" id="SSF54631">
    <property type="entry name" value="CBS-domain pair"/>
    <property type="match status" value="1"/>
</dbReference>
<evidence type="ECO:0000256" key="12">
    <source>
        <dbReference type="ARBA" id="ARBA00048028"/>
    </source>
</evidence>
<keyword evidence="9 13" id="KW-0560">Oxidoreductase</keyword>
<feature type="binding site" evidence="13 15">
    <location>
        <begin position="363"/>
        <end position="364"/>
    </location>
    <ligand>
        <name>IMP</name>
        <dbReference type="ChEBI" id="CHEBI:58053"/>
    </ligand>
</feature>
<dbReference type="SUPFAM" id="SSF51412">
    <property type="entry name" value="Inosine monophosphate dehydrogenase (IMPDH)"/>
    <property type="match status" value="1"/>
</dbReference>
<dbReference type="GO" id="GO:0000166">
    <property type="term" value="F:nucleotide binding"/>
    <property type="evidence" value="ECO:0007669"/>
    <property type="project" value="UniProtKB-UniRule"/>
</dbReference>
<dbReference type="GO" id="GO:0003938">
    <property type="term" value="F:IMP dehydrogenase activity"/>
    <property type="evidence" value="ECO:0007669"/>
    <property type="project" value="UniProtKB-UniRule"/>
</dbReference>
<dbReference type="GO" id="GO:0006183">
    <property type="term" value="P:GTP biosynthetic process"/>
    <property type="evidence" value="ECO:0007669"/>
    <property type="project" value="TreeGrafter"/>
</dbReference>
<dbReference type="InterPro" id="IPR013785">
    <property type="entry name" value="Aldolase_TIM"/>
</dbReference>
<keyword evidence="7 13" id="KW-0658">Purine biosynthesis</keyword>
<name>A0AAD1FRS9_9FLAO</name>
<evidence type="ECO:0000256" key="17">
    <source>
        <dbReference type="PIRSR" id="PIRSR000130-4"/>
    </source>
</evidence>
<feature type="binding site" evidence="13 16">
    <location>
        <begin position="300"/>
        <end position="302"/>
    </location>
    <ligand>
        <name>NAD(+)</name>
        <dbReference type="ChEBI" id="CHEBI:57540"/>
    </ligand>
</feature>
<dbReference type="CDD" id="cd00381">
    <property type="entry name" value="IMPDH"/>
    <property type="match status" value="1"/>
</dbReference>
<evidence type="ECO:0000256" key="13">
    <source>
        <dbReference type="HAMAP-Rule" id="MF_01964"/>
    </source>
</evidence>
<evidence type="ECO:0000313" key="22">
    <source>
        <dbReference type="EMBL" id="BBA17936.1"/>
    </source>
</evidence>
<keyword evidence="11 18" id="KW-0129">CBS domain</keyword>
<comment type="subunit">
    <text evidence="3 13">Homotetramer.</text>
</comment>
<comment type="function">
    <text evidence="13">Catalyzes the conversion of inosine 5'-phosphate (IMP) to xanthosine 5'-phosphate (XMP), the first committed and rate-limiting step in the de novo synthesis of guanine nucleotides, and therefore plays an important role in the regulation of cell growth.</text>
</comment>
<feature type="active site" description="Proton acceptor" evidence="13 14">
    <location>
        <position position="403"/>
    </location>
</feature>
<dbReference type="CDD" id="cd04601">
    <property type="entry name" value="CBS_pair_IMPDH"/>
    <property type="match status" value="1"/>
</dbReference>
<evidence type="ECO:0000256" key="10">
    <source>
        <dbReference type="ARBA" id="ARBA00023027"/>
    </source>
</evidence>
<dbReference type="InterPro" id="IPR001093">
    <property type="entry name" value="IMP_DH_GMPRt"/>
</dbReference>
<dbReference type="InterPro" id="IPR015875">
    <property type="entry name" value="IMP_DH/GMP_Rdtase_CS"/>
</dbReference>
<comment type="caution">
    <text evidence="13">Lacks conserved residue(s) required for the propagation of feature annotation.</text>
</comment>
<dbReference type="EMBL" id="AP014610">
    <property type="protein sequence ID" value="BBA17936.1"/>
    <property type="molecule type" value="Genomic_DNA"/>
</dbReference>
<keyword evidence="6 13" id="KW-0332">GMP biosynthesis</keyword>
<dbReference type="HAMAP" id="MF_01964">
    <property type="entry name" value="IMPDH"/>
    <property type="match status" value="1"/>
</dbReference>
<organism evidence="22 23">
    <name type="scientific">Blattabacterium punctulatus CPU2</name>
    <dbReference type="NCBI Taxonomy" id="1457032"/>
    <lineage>
        <taxon>Bacteria</taxon>
        <taxon>Pseudomonadati</taxon>
        <taxon>Bacteroidota</taxon>
        <taxon>Flavobacteriia</taxon>
        <taxon>Flavobacteriales</taxon>
        <taxon>Blattabacteriaceae</taxon>
        <taxon>Blattabacterium</taxon>
    </lineage>
</organism>
<comment type="activity regulation">
    <text evidence="13">Mycophenolic acid (MPA) is a non-competitive inhibitor that prevents formation of the closed enzyme conformation by binding to the same site as the amobile flap. In contrast, mizoribine monophosphate (MZP) is a competitive inhibitor that induces the closed conformation. MPA is a potent inhibitor of mammalian IMPDHs but a poor inhibitor of the bacterial enzymes. MZP is a more potent inhibitor of bacterial IMPDH.</text>
</comment>
<dbReference type="GO" id="GO:0046872">
    <property type="term" value="F:metal ion binding"/>
    <property type="evidence" value="ECO:0007669"/>
    <property type="project" value="UniProtKB-UniRule"/>
</dbReference>
<evidence type="ECO:0000256" key="19">
    <source>
        <dbReference type="RuleBase" id="RU003927"/>
    </source>
</evidence>
<sequence>MSLNKKILKEALTFDDVLLVPSYSSILPSQVSLKTTLTLDITLNIPILSAAMDTVTESSLAISIAREGGIGIIHKNMNIKNQSEEVYRVKRSESGMIDDPITLSRNSTLRDAQNLMNKYHISGLPVIEKDFTLVGIITSRDIKYRLDLDSLVEDVMTKENLITSKKNINLEEAKNILLKERIEKLPIIDDLKKLVGLITIRDIDNLIEYPNACKDSKGRLRVGASVGIDKNTLERVESLIKFDVDLISIDSAHGHSISVLKTIKSIRKYFPNIPLIAGNVVTMKAAQDLIDAGSTILKVGIGSGSICTTRVVAGVGMPQITAINDVYEYAKTRNVNVISDGGIRYSGDVVKAIAAGASSVMIGSLFAGTDEAPGEEIIFQGRKFKTYVGMGSLVAMKKGSRDRYFQFEEKYVPEGIEAKVPYKGKIKDVIFQICGGLRSGMGYCGVSTIKELIKMGKFVRITNSGLKENHPHSVSITKESPNYWKYSGVYNNTRDGI</sequence>
<feature type="domain" description="CBS" evidence="21">
    <location>
        <begin position="156"/>
        <end position="216"/>
    </location>
</feature>
<evidence type="ECO:0000256" key="6">
    <source>
        <dbReference type="ARBA" id="ARBA00022749"/>
    </source>
</evidence>
<dbReference type="NCBIfam" id="TIGR01302">
    <property type="entry name" value="IMP_dehydrog"/>
    <property type="match status" value="1"/>
</dbReference>
<feature type="binding site" description="in other chain" evidence="13 17">
    <location>
        <position position="307"/>
    </location>
    <ligand>
        <name>K(+)</name>
        <dbReference type="ChEBI" id="CHEBI:29103"/>
        <note>ligand shared between two tetrameric partners</note>
    </ligand>
</feature>
<evidence type="ECO:0000259" key="21">
    <source>
        <dbReference type="PROSITE" id="PS51371"/>
    </source>
</evidence>
<dbReference type="FunFam" id="3.20.20.70:FF:000003">
    <property type="entry name" value="GMP reductase"/>
    <property type="match status" value="1"/>
</dbReference>
<comment type="catalytic activity">
    <reaction evidence="12 13 20">
        <text>IMP + NAD(+) + H2O = XMP + NADH + H(+)</text>
        <dbReference type="Rhea" id="RHEA:11708"/>
        <dbReference type="ChEBI" id="CHEBI:15377"/>
        <dbReference type="ChEBI" id="CHEBI:15378"/>
        <dbReference type="ChEBI" id="CHEBI:57464"/>
        <dbReference type="ChEBI" id="CHEBI:57540"/>
        <dbReference type="ChEBI" id="CHEBI:57945"/>
        <dbReference type="ChEBI" id="CHEBI:58053"/>
        <dbReference type="EC" id="1.1.1.205"/>
    </reaction>
</comment>
<proteinExistence type="inferred from homology"/>
<keyword evidence="4 13" id="KW-0479">Metal-binding</keyword>
<dbReference type="PIRSF" id="PIRSF000130">
    <property type="entry name" value="IMPDH"/>
    <property type="match status" value="1"/>
</dbReference>
<feature type="binding site" description="in other chain" evidence="13 17">
    <location>
        <position position="304"/>
    </location>
    <ligand>
        <name>K(+)</name>
        <dbReference type="ChEBI" id="CHEBI:29103"/>
        <note>ligand shared between two tetrameric partners</note>
    </ligand>
</feature>
<dbReference type="Proteomes" id="UP000262607">
    <property type="component" value="Chromosome"/>
</dbReference>
<dbReference type="SMART" id="SM01240">
    <property type="entry name" value="IMPDH"/>
    <property type="match status" value="1"/>
</dbReference>
<evidence type="ECO:0000256" key="5">
    <source>
        <dbReference type="ARBA" id="ARBA00022737"/>
    </source>
</evidence>
<feature type="binding site" evidence="13">
    <location>
        <position position="250"/>
    </location>
    <ligand>
        <name>NAD(+)</name>
        <dbReference type="ChEBI" id="CHEBI:57540"/>
    </ligand>
</feature>
<evidence type="ECO:0000256" key="1">
    <source>
        <dbReference type="ARBA" id="ARBA00001958"/>
    </source>
</evidence>
<dbReference type="InterPro" id="IPR000644">
    <property type="entry name" value="CBS_dom"/>
</dbReference>
<feature type="binding site" evidence="13">
    <location>
        <position position="468"/>
    </location>
    <ligand>
        <name>K(+)</name>
        <dbReference type="ChEBI" id="CHEBI:29103"/>
        <note>ligand shared between two tetrameric partners</note>
    </ligand>
</feature>
<dbReference type="PROSITE" id="PS51371">
    <property type="entry name" value="CBS"/>
    <property type="match status" value="2"/>
</dbReference>
<feature type="binding site" description="in other chain" evidence="13 17">
    <location>
        <position position="302"/>
    </location>
    <ligand>
        <name>K(+)</name>
        <dbReference type="ChEBI" id="CHEBI:29103"/>
        <note>ligand shared between two tetrameric partners</note>
    </ligand>
</feature>
<protein>
    <recommendedName>
        <fullName evidence="13 20">Inosine-5'-monophosphate dehydrogenase</fullName>
        <shortName evidence="13">IMP dehydrogenase</shortName>
        <shortName evidence="13">IMPD</shortName>
        <shortName evidence="13">IMPDH</shortName>
        <ecNumber evidence="13 20">1.1.1.205</ecNumber>
    </recommendedName>
</protein>
<accession>A0AAD1FRS9</accession>
<dbReference type="Pfam" id="PF00571">
    <property type="entry name" value="CBS"/>
    <property type="match status" value="2"/>
</dbReference>
<evidence type="ECO:0000256" key="20">
    <source>
        <dbReference type="RuleBase" id="RU003928"/>
    </source>
</evidence>
<dbReference type="GO" id="GO:0006177">
    <property type="term" value="P:GMP biosynthetic process"/>
    <property type="evidence" value="ECO:0007669"/>
    <property type="project" value="UniProtKB-UniRule"/>
</dbReference>
<evidence type="ECO:0000256" key="4">
    <source>
        <dbReference type="ARBA" id="ARBA00022723"/>
    </source>
</evidence>
<evidence type="ECO:0000256" key="15">
    <source>
        <dbReference type="PIRSR" id="PIRSR000130-2"/>
    </source>
</evidence>
<dbReference type="EC" id="1.1.1.205" evidence="13 20"/>
<dbReference type="PANTHER" id="PTHR11911:SF111">
    <property type="entry name" value="INOSINE-5'-MONOPHOSPHATE DEHYDROGENASE"/>
    <property type="match status" value="1"/>
</dbReference>
<comment type="cofactor">
    <cofactor evidence="1 13">
        <name>K(+)</name>
        <dbReference type="ChEBI" id="CHEBI:29103"/>
    </cofactor>
</comment>
<dbReference type="PANTHER" id="PTHR11911">
    <property type="entry name" value="INOSINE-5-MONOPHOSPHATE DEHYDROGENASE RELATED"/>
    <property type="match status" value="1"/>
</dbReference>
<dbReference type="PROSITE" id="PS00487">
    <property type="entry name" value="IMP_DH_GMP_RED"/>
    <property type="match status" value="1"/>
</dbReference>
<dbReference type="SMART" id="SM00116">
    <property type="entry name" value="CBS"/>
    <property type="match status" value="2"/>
</dbReference>
<gene>
    <name evidence="13 22" type="primary">guaB</name>
    <name evidence="22" type="ORF">CPU2_452</name>
</gene>
<evidence type="ECO:0000256" key="18">
    <source>
        <dbReference type="PROSITE-ProRule" id="PRU00703"/>
    </source>
</evidence>
<keyword evidence="5" id="KW-0677">Repeat</keyword>
<feature type="binding site" evidence="13 15">
    <location>
        <begin position="340"/>
        <end position="342"/>
    </location>
    <ligand>
        <name>IMP</name>
        <dbReference type="ChEBI" id="CHEBI:58053"/>
    </ligand>
</feature>
<evidence type="ECO:0000256" key="16">
    <source>
        <dbReference type="PIRSR" id="PIRSR000130-3"/>
    </source>
</evidence>
<feature type="domain" description="CBS" evidence="21">
    <location>
        <begin position="96"/>
        <end position="155"/>
    </location>
</feature>
<feature type="binding site" evidence="16">
    <location>
        <begin position="250"/>
        <end position="252"/>
    </location>
    <ligand>
        <name>NAD(+)</name>
        <dbReference type="ChEBI" id="CHEBI:57540"/>
    </ligand>
</feature>
<evidence type="ECO:0000256" key="9">
    <source>
        <dbReference type="ARBA" id="ARBA00023002"/>
    </source>
</evidence>
<evidence type="ECO:0000256" key="14">
    <source>
        <dbReference type="PIRSR" id="PIRSR000130-1"/>
    </source>
</evidence>
<feature type="binding site" evidence="13 15">
    <location>
        <position position="305"/>
    </location>
    <ligand>
        <name>IMP</name>
        <dbReference type="ChEBI" id="CHEBI:58053"/>
    </ligand>
</feature>
<reference evidence="22 23" key="1">
    <citation type="submission" date="2014-06" db="EMBL/GenBank/DDBJ databases">
        <title>Genome sequence of the intracellular symbiont Blattabacterium cuenoti, strain CPU2 from the wood feeding cockroach Cryptocercus punctulatus.</title>
        <authorList>
            <person name="Kinjo Y."/>
            <person name="Ohkuma M."/>
            <person name="Tokuda G."/>
        </authorList>
    </citation>
    <scope>NUCLEOTIDE SEQUENCE [LARGE SCALE GENOMIC DNA]</scope>
    <source>
        <strain evidence="22 23">CPU2</strain>
    </source>
</reference>
<keyword evidence="8 13" id="KW-0630">Potassium</keyword>
<evidence type="ECO:0000256" key="8">
    <source>
        <dbReference type="ARBA" id="ARBA00022958"/>
    </source>
</evidence>
<dbReference type="InterPro" id="IPR005990">
    <property type="entry name" value="IMP_DH"/>
</dbReference>
<dbReference type="Pfam" id="PF00478">
    <property type="entry name" value="IMPDH"/>
    <property type="match status" value="1"/>
</dbReference>
<feature type="binding site" evidence="13 15">
    <location>
        <position position="414"/>
    </location>
    <ligand>
        <name>IMP</name>
        <dbReference type="ChEBI" id="CHEBI:58053"/>
    </ligand>
</feature>
<keyword evidence="10 13" id="KW-0520">NAD</keyword>
<evidence type="ECO:0000256" key="2">
    <source>
        <dbReference type="ARBA" id="ARBA00005502"/>
    </source>
</evidence>